<keyword evidence="3" id="KW-0677">Repeat</keyword>
<dbReference type="PRINTS" id="PR00419">
    <property type="entry name" value="ADXRDTASE"/>
</dbReference>
<evidence type="ECO:0000313" key="11">
    <source>
        <dbReference type="Proteomes" id="UP000440004"/>
    </source>
</evidence>
<dbReference type="Gene3D" id="3.10.20.440">
    <property type="entry name" value="2Fe-2S iron-sulphur cluster binding domain, sarcosine oxidase, alpha subunit, N-terminal domain"/>
    <property type="match status" value="1"/>
</dbReference>
<sequence length="1189" mass="130369">MSLIRLNINGKEVTGNNEQTILQIARENNIEIPTLCYDERVKIYGSCGLCVVEVEGIPKLLRACATVAGNGMVVNTDTSRIRASRKTALELLLSDHVGDCKAPCVLACPGETDCQGYVGLIANGEHMEALKLIKEQLPMPGSIGRVCPHPCEDACRRQLAEEPISIAHLKFFAAEQDMAHEEMFIPELEPKTGKKIAIVGGGPGGLTAAYYLTKKGHDVTIYDAMPEMGGMLRYGIPEYRLPKDIVDDEVAVIEKMGAKLVNNMKIGKDIELDYLRKENDAVYVAIGAWTSSKMRCKGEEAKGVIGGIDFLRKVTLNEELKIGDKVAVVGGGNTAMDACRTAIRLGAKEVCVIYRRTRDEMPAEMIEIIEAEEEGVEFKFLVSPIEILEENGQAKQIKLQKMELGEPDNSGRRKPIAIEGAYEIIDVDLVIAAIGQGTDISGLDSLETTTWGTIQTDESTFQTSLPGVFAGGDAINDGAGIAIEAIGDAKKAADIIHRYLAGEVVPYVRPFVVTRDDLTEEDFLDQPRIKRVHMNHLSPEARKDNFQEVLNGYTEEQAVAEAKRCLECGCHDVFECKLLEYSNQYDVVPDRIAGEMHHRQSNDNHPFIVRNSDKCILCGLCVRICDEVMDNEALGIVDRGFDAIVRPALDLELAETNCIACGQCVSVCPTGALQERLQIEKSVPVRTNKTHTVCSHCSVGCNINLETRGDMIYRALPDSESKVDSGLLCSKGRFGYDTAQKDKRIIMPMIRKEGSLKEVTWEEAIKYTAKKVQSLTMLNGKDSVAIAISDRYTNEEIYLAKKIGKEGLGTSNITSFNRVYGGIKDVLGYDASTNTFDELLATETIVLIGSDIMKDHPIAGIKIKNAVANGVKLVVANSFTSHADEWSNTNICIEDNIDFLKQVAKGLIDKGLAPKNALGFEELQNNLKDVVVGDDAKVLVDIYTNSKKAIIVFDQNRITSDSAKMIANIAVIAGHIGKARSGIIQLKPKNNSQGLSDIGVDTNNEIVVKGINDGSIKGMMIFGEDLSGVDLSKLDFLMVQDMYLTDTASKADVVLPVASYAESTGTFTNTERRIQKLNSAIPSLTGEENWVDLCDLAVALGIKIDYSGVNDITTELSISIPEYFGLAEQKEEQFWPLSNGNVLYTKKYNFQDGKAKLQVVGDGKLFDLVETTDAHEKLFRNFLTEEKLI</sequence>
<dbReference type="InterPro" id="IPR006655">
    <property type="entry name" value="Mopterin_OxRdtase_prok_CS"/>
</dbReference>
<dbReference type="SMART" id="SM00926">
    <property type="entry name" value="Molybdop_Fe4S4"/>
    <property type="match status" value="1"/>
</dbReference>
<dbReference type="SUPFAM" id="SSF46548">
    <property type="entry name" value="alpha-helical ferredoxin"/>
    <property type="match status" value="1"/>
</dbReference>
<dbReference type="Gene3D" id="3.40.228.10">
    <property type="entry name" value="Dimethylsulfoxide Reductase, domain 2"/>
    <property type="match status" value="1"/>
</dbReference>
<dbReference type="Gene3D" id="3.30.70.20">
    <property type="match status" value="1"/>
</dbReference>
<evidence type="ECO:0000256" key="6">
    <source>
        <dbReference type="ARBA" id="ARBA00023014"/>
    </source>
</evidence>
<dbReference type="Pfam" id="PF04879">
    <property type="entry name" value="Molybdop_Fe4S4"/>
    <property type="match status" value="1"/>
</dbReference>
<reference evidence="10 11" key="1">
    <citation type="submission" date="2019-10" db="EMBL/GenBank/DDBJ databases">
        <title>Alkalibaculum tamaniensis sp.nov., a new alkaliphilic acetogen, isolated on methoxylated aromatics from a mud volcano.</title>
        <authorList>
            <person name="Khomyakova M.A."/>
            <person name="Merkel A.Y."/>
            <person name="Bonch-Osmolovskaya E.A."/>
            <person name="Slobodkin A.I."/>
        </authorList>
    </citation>
    <scope>NUCLEOTIDE SEQUENCE [LARGE SCALE GENOMIC DNA]</scope>
    <source>
        <strain evidence="10 11">M08DMB</strain>
    </source>
</reference>
<dbReference type="CDD" id="cd00207">
    <property type="entry name" value="fer2"/>
    <property type="match status" value="1"/>
</dbReference>
<keyword evidence="6" id="KW-0411">Iron-sulfur</keyword>
<evidence type="ECO:0000256" key="2">
    <source>
        <dbReference type="ARBA" id="ARBA00022723"/>
    </source>
</evidence>
<dbReference type="InterPro" id="IPR017896">
    <property type="entry name" value="4Fe4S_Fe-S-bd"/>
</dbReference>
<evidence type="ECO:0000256" key="5">
    <source>
        <dbReference type="ARBA" id="ARBA00023004"/>
    </source>
</evidence>
<dbReference type="PANTHER" id="PTHR42783:SF3">
    <property type="entry name" value="GLUTAMATE SYNTHASE [NADPH] SMALL CHAIN-RELATED"/>
    <property type="match status" value="1"/>
</dbReference>
<dbReference type="Pfam" id="PF00384">
    <property type="entry name" value="Molybdopterin"/>
    <property type="match status" value="1"/>
</dbReference>
<gene>
    <name evidence="10" type="ORF">GC105_04610</name>
</gene>
<dbReference type="InterPro" id="IPR028261">
    <property type="entry name" value="DPD_II"/>
</dbReference>
<dbReference type="Pfam" id="PF12838">
    <property type="entry name" value="Fer4_7"/>
    <property type="match status" value="1"/>
</dbReference>
<evidence type="ECO:0000259" key="8">
    <source>
        <dbReference type="PROSITE" id="PS51379"/>
    </source>
</evidence>
<evidence type="ECO:0000256" key="3">
    <source>
        <dbReference type="ARBA" id="ARBA00022737"/>
    </source>
</evidence>
<dbReference type="InterPro" id="IPR001041">
    <property type="entry name" value="2Fe-2S_ferredoxin-type"/>
</dbReference>
<dbReference type="PROSITE" id="PS51379">
    <property type="entry name" value="4FE4S_FER_2"/>
    <property type="match status" value="2"/>
</dbReference>
<dbReference type="SUPFAM" id="SSF53706">
    <property type="entry name" value="Formate dehydrogenase/DMSO reductase, domains 1-3"/>
    <property type="match status" value="1"/>
</dbReference>
<dbReference type="PROSITE" id="PS00490">
    <property type="entry name" value="MOLYBDOPTERIN_PROK_2"/>
    <property type="match status" value="1"/>
</dbReference>
<evidence type="ECO:0000259" key="7">
    <source>
        <dbReference type="PROSITE" id="PS51085"/>
    </source>
</evidence>
<dbReference type="InterPro" id="IPR006656">
    <property type="entry name" value="Mopterin_OxRdtase"/>
</dbReference>
<evidence type="ECO:0000313" key="10">
    <source>
        <dbReference type="EMBL" id="MPW25068.1"/>
    </source>
</evidence>
<dbReference type="SUPFAM" id="SSF54292">
    <property type="entry name" value="2Fe-2S ferredoxin-like"/>
    <property type="match status" value="1"/>
</dbReference>
<dbReference type="InterPro" id="IPR042204">
    <property type="entry name" value="2Fe-2S-bd_N"/>
</dbReference>
<evidence type="ECO:0000256" key="1">
    <source>
        <dbReference type="ARBA" id="ARBA00022485"/>
    </source>
</evidence>
<dbReference type="GO" id="GO:0046872">
    <property type="term" value="F:metal ion binding"/>
    <property type="evidence" value="ECO:0007669"/>
    <property type="project" value="UniProtKB-KW"/>
</dbReference>
<keyword evidence="5" id="KW-0408">Iron</keyword>
<dbReference type="Pfam" id="PF07992">
    <property type="entry name" value="Pyr_redox_2"/>
    <property type="match status" value="1"/>
</dbReference>
<keyword evidence="2" id="KW-0479">Metal-binding</keyword>
<dbReference type="InterPro" id="IPR009051">
    <property type="entry name" value="Helical_ferredxn"/>
</dbReference>
<dbReference type="GO" id="GO:0016491">
    <property type="term" value="F:oxidoreductase activity"/>
    <property type="evidence" value="ECO:0007669"/>
    <property type="project" value="UniProtKB-KW"/>
</dbReference>
<dbReference type="PROSITE" id="PS51669">
    <property type="entry name" value="4FE4S_MOW_BIS_MGD"/>
    <property type="match status" value="1"/>
</dbReference>
<dbReference type="GO" id="GO:0051539">
    <property type="term" value="F:4 iron, 4 sulfur cluster binding"/>
    <property type="evidence" value="ECO:0007669"/>
    <property type="project" value="UniProtKB-KW"/>
</dbReference>
<feature type="domain" description="2Fe-2S ferredoxin-type" evidence="7">
    <location>
        <begin position="2"/>
        <end position="80"/>
    </location>
</feature>
<dbReference type="AlphaFoldDB" id="A0A6A7K6J7"/>
<dbReference type="SUPFAM" id="SSF54862">
    <property type="entry name" value="4Fe-4S ferredoxins"/>
    <property type="match status" value="1"/>
</dbReference>
<feature type="domain" description="4Fe-4S ferredoxin-type" evidence="8">
    <location>
        <begin position="649"/>
        <end position="678"/>
    </location>
</feature>
<feature type="domain" description="4Fe-4S ferredoxin-type" evidence="8">
    <location>
        <begin position="606"/>
        <end position="639"/>
    </location>
</feature>
<dbReference type="SUPFAM" id="SSF51971">
    <property type="entry name" value="Nucleotide-binding domain"/>
    <property type="match status" value="1"/>
</dbReference>
<dbReference type="Gene3D" id="1.10.1060.10">
    <property type="entry name" value="Alpha-helical ferredoxin"/>
    <property type="match status" value="1"/>
</dbReference>
<dbReference type="PROSITE" id="PS00198">
    <property type="entry name" value="4FE4S_FER_1"/>
    <property type="match status" value="1"/>
</dbReference>
<dbReference type="RefSeq" id="WP_152802176.1">
    <property type="nucleotide sequence ID" value="NZ_WHNX01000005.1"/>
</dbReference>
<dbReference type="InterPro" id="IPR036188">
    <property type="entry name" value="FAD/NAD-bd_sf"/>
</dbReference>
<dbReference type="EMBL" id="WHNX01000005">
    <property type="protein sequence ID" value="MPW25068.1"/>
    <property type="molecule type" value="Genomic_DNA"/>
</dbReference>
<keyword evidence="4" id="KW-0560">Oxidoreductase</keyword>
<organism evidence="10 11">
    <name type="scientific">Alkalibaculum sporogenes</name>
    <dbReference type="NCBI Taxonomy" id="2655001"/>
    <lineage>
        <taxon>Bacteria</taxon>
        <taxon>Bacillati</taxon>
        <taxon>Bacillota</taxon>
        <taxon>Clostridia</taxon>
        <taxon>Eubacteriales</taxon>
        <taxon>Eubacteriaceae</taxon>
        <taxon>Alkalibaculum</taxon>
    </lineage>
</organism>
<keyword evidence="11" id="KW-1185">Reference proteome</keyword>
<dbReference type="Gene3D" id="2.20.25.90">
    <property type="entry name" value="ADC-like domains"/>
    <property type="match status" value="1"/>
</dbReference>
<accession>A0A6A7K6J7</accession>
<dbReference type="Gene3D" id="3.40.50.740">
    <property type="match status" value="2"/>
</dbReference>
<dbReference type="FunFam" id="3.30.70.20:FF:000035">
    <property type="entry name" value="Iron hydrogenase 1"/>
    <property type="match status" value="1"/>
</dbReference>
<dbReference type="InterPro" id="IPR023753">
    <property type="entry name" value="FAD/NAD-binding_dom"/>
</dbReference>
<dbReference type="Pfam" id="PF13510">
    <property type="entry name" value="Fer2_4"/>
    <property type="match status" value="1"/>
</dbReference>
<dbReference type="Gene3D" id="3.50.50.60">
    <property type="entry name" value="FAD/NAD(P)-binding domain"/>
    <property type="match status" value="2"/>
</dbReference>
<feature type="domain" description="4Fe-4S Mo/W bis-MGD-type" evidence="9">
    <location>
        <begin position="687"/>
        <end position="743"/>
    </location>
</feature>
<evidence type="ECO:0000256" key="4">
    <source>
        <dbReference type="ARBA" id="ARBA00023002"/>
    </source>
</evidence>
<dbReference type="PROSITE" id="PS51085">
    <property type="entry name" value="2FE2S_FER_2"/>
    <property type="match status" value="1"/>
</dbReference>
<evidence type="ECO:0000259" key="9">
    <source>
        <dbReference type="PROSITE" id="PS51669"/>
    </source>
</evidence>
<proteinExistence type="predicted"/>
<dbReference type="InterPro" id="IPR006963">
    <property type="entry name" value="Mopterin_OxRdtase_4Fe-4S_dom"/>
</dbReference>
<dbReference type="InterPro" id="IPR036010">
    <property type="entry name" value="2Fe-2S_ferredoxin-like_sf"/>
</dbReference>
<name>A0A6A7K6J7_9FIRM</name>
<dbReference type="InterPro" id="IPR017900">
    <property type="entry name" value="4Fe4S_Fe_S_CS"/>
</dbReference>
<dbReference type="PANTHER" id="PTHR42783">
    <property type="entry name" value="GLUTAMATE SYNTHASE [NADPH] SMALL CHAIN"/>
    <property type="match status" value="1"/>
</dbReference>
<comment type="caution">
    <text evidence="10">The sequence shown here is derived from an EMBL/GenBank/DDBJ whole genome shotgun (WGS) entry which is preliminary data.</text>
</comment>
<dbReference type="Proteomes" id="UP000440004">
    <property type="component" value="Unassembled WGS sequence"/>
</dbReference>
<protein>
    <submittedName>
        <fullName evidence="10">Molybdopterin-dependent oxidoreductase</fullName>
    </submittedName>
</protein>
<keyword evidence="1" id="KW-0004">4Fe-4S</keyword>
<dbReference type="Pfam" id="PF14691">
    <property type="entry name" value="Fer4_20"/>
    <property type="match status" value="1"/>
</dbReference>